<dbReference type="Gene3D" id="3.90.1170.30">
    <property type="entry name" value="Pyrimidine nucleoside phosphorylase-like, C-terminal domain"/>
    <property type="match status" value="1"/>
</dbReference>
<dbReference type="GO" id="GO:0006206">
    <property type="term" value="P:pyrimidine nucleobase metabolic process"/>
    <property type="evidence" value="ECO:0007669"/>
    <property type="project" value="InterPro"/>
</dbReference>
<evidence type="ECO:0000259" key="3">
    <source>
        <dbReference type="SMART" id="SM00941"/>
    </source>
</evidence>
<feature type="domain" description="Pyrimidine nucleoside phosphorylase C-terminal" evidence="3">
    <location>
        <begin position="106"/>
        <end position="180"/>
    </location>
</feature>
<dbReference type="GO" id="GO:0006213">
    <property type="term" value="P:pyrimidine nucleoside metabolic process"/>
    <property type="evidence" value="ECO:0007669"/>
    <property type="project" value="InterPro"/>
</dbReference>
<comment type="caution">
    <text evidence="4">The sequence shown here is derived from an EMBL/GenBank/DDBJ whole genome shotgun (WGS) entry which is preliminary data.</text>
</comment>
<dbReference type="GO" id="GO:0009032">
    <property type="term" value="F:thymidine phosphorylase activity"/>
    <property type="evidence" value="ECO:0007669"/>
    <property type="project" value="TreeGrafter"/>
</dbReference>
<keyword evidence="1 4" id="KW-0328">Glycosyltransferase</keyword>
<dbReference type="PANTHER" id="PTHR10515:SF0">
    <property type="entry name" value="THYMIDINE PHOSPHORYLASE"/>
    <property type="match status" value="1"/>
</dbReference>
<dbReference type="GO" id="GO:0004645">
    <property type="term" value="F:1,4-alpha-oligoglucan phosphorylase activity"/>
    <property type="evidence" value="ECO:0007669"/>
    <property type="project" value="InterPro"/>
</dbReference>
<evidence type="ECO:0000313" key="4">
    <source>
        <dbReference type="EMBL" id="MPN44147.1"/>
    </source>
</evidence>
<gene>
    <name evidence="4" type="primary">pdp_19</name>
    <name evidence="4" type="ORF">SDC9_191708</name>
</gene>
<dbReference type="PANTHER" id="PTHR10515">
    <property type="entry name" value="THYMIDINE PHOSPHORYLASE"/>
    <property type="match status" value="1"/>
</dbReference>
<dbReference type="EC" id="2.4.2.2" evidence="4"/>
<proteinExistence type="predicted"/>
<dbReference type="InterPro" id="IPR013102">
    <property type="entry name" value="PYNP_C"/>
</dbReference>
<reference evidence="4" key="1">
    <citation type="submission" date="2019-08" db="EMBL/GenBank/DDBJ databases">
        <authorList>
            <person name="Kucharzyk K."/>
            <person name="Murdoch R.W."/>
            <person name="Higgins S."/>
            <person name="Loffler F."/>
        </authorList>
    </citation>
    <scope>NUCLEOTIDE SEQUENCE</scope>
</reference>
<dbReference type="Pfam" id="PF07831">
    <property type="entry name" value="PYNP_C"/>
    <property type="match status" value="1"/>
</dbReference>
<dbReference type="SUPFAM" id="SSF52418">
    <property type="entry name" value="Nucleoside phosphorylase/phosphoribosyltransferase catalytic domain"/>
    <property type="match status" value="1"/>
</dbReference>
<dbReference type="InterPro" id="IPR036566">
    <property type="entry name" value="PYNP-like_C_sf"/>
</dbReference>
<protein>
    <submittedName>
        <fullName evidence="4">Pyrimidine-nucleoside phosphorylase</fullName>
        <ecNumber evidence="4">2.4.2.2</ecNumber>
    </submittedName>
</protein>
<dbReference type="Gene3D" id="3.40.1030.10">
    <property type="entry name" value="Nucleoside phosphorylase/phosphoribosyltransferase catalytic domain"/>
    <property type="match status" value="1"/>
</dbReference>
<sequence>MDIPLGKNVGNSLEVIEAIDVLNNHGDPALTELCLQLSASLLNLAGKGNEDECYMLCRKSLESGSALKKLAEIVSSQGGNANYIYNPALFKKAEKSQDIFAAQSGYITKIDTEKVGNASVLSGAGRLKKEDGIDYSAGIIMHKQYGDSVQQNEPVATVYGDNEEKISSAALLINAAFTYSKAKPERKEVILDKISKETLSL</sequence>
<dbReference type="InterPro" id="IPR000053">
    <property type="entry name" value="Thymidine/pyrmidine_PPase"/>
</dbReference>
<accession>A0A645HYP4</accession>
<keyword evidence="2 4" id="KW-0808">Transferase</keyword>
<organism evidence="4">
    <name type="scientific">bioreactor metagenome</name>
    <dbReference type="NCBI Taxonomy" id="1076179"/>
    <lineage>
        <taxon>unclassified sequences</taxon>
        <taxon>metagenomes</taxon>
        <taxon>ecological metagenomes</taxon>
    </lineage>
</organism>
<dbReference type="SUPFAM" id="SSF54680">
    <property type="entry name" value="Pyrimidine nucleoside phosphorylase C-terminal domain"/>
    <property type="match status" value="1"/>
</dbReference>
<dbReference type="AlphaFoldDB" id="A0A645HYP4"/>
<dbReference type="InterPro" id="IPR035902">
    <property type="entry name" value="Nuc_phospho_transferase"/>
</dbReference>
<evidence type="ECO:0000256" key="2">
    <source>
        <dbReference type="ARBA" id="ARBA00022679"/>
    </source>
</evidence>
<evidence type="ECO:0000256" key="1">
    <source>
        <dbReference type="ARBA" id="ARBA00022676"/>
    </source>
</evidence>
<dbReference type="GO" id="GO:0005829">
    <property type="term" value="C:cytosol"/>
    <property type="evidence" value="ECO:0007669"/>
    <property type="project" value="TreeGrafter"/>
</dbReference>
<dbReference type="EMBL" id="VSSQ01103044">
    <property type="protein sequence ID" value="MPN44147.1"/>
    <property type="molecule type" value="Genomic_DNA"/>
</dbReference>
<dbReference type="SMART" id="SM00941">
    <property type="entry name" value="PYNP_C"/>
    <property type="match status" value="1"/>
</dbReference>
<name>A0A645HYP4_9ZZZZ</name>